<dbReference type="EMBL" id="HG322950">
    <property type="protein sequence ID" value="CDF84592.1"/>
    <property type="molecule type" value="Genomic_DNA"/>
</dbReference>
<dbReference type="Pfam" id="PF07676">
    <property type="entry name" value="PD40"/>
    <property type="match status" value="3"/>
</dbReference>
<dbReference type="HOGENOM" id="CLU_949802_0_0_6"/>
<gene>
    <name evidence="2" type="ORF">PKB_3247</name>
    <name evidence="3" type="ORF">PKB_3595</name>
</gene>
<feature type="signal peptide" evidence="1">
    <location>
        <begin position="1"/>
        <end position="17"/>
    </location>
</feature>
<evidence type="ECO:0000313" key="4">
    <source>
        <dbReference type="Proteomes" id="UP000025241"/>
    </source>
</evidence>
<feature type="chain" id="PRO_5007368456" evidence="1">
    <location>
        <begin position="18"/>
        <end position="344"/>
    </location>
</feature>
<evidence type="ECO:0000313" key="2">
    <source>
        <dbReference type="EMBL" id="CDF84592.1"/>
    </source>
</evidence>
<proteinExistence type="predicted"/>
<reference evidence="3 4" key="2">
    <citation type="submission" date="2014-05" db="EMBL/GenBank/DDBJ databases">
        <title>Genome sequence of the 3-chlorobenzoate degrading bacterium Pseudomonas knackmussii B13 shows multiple evidence for horizontal gene transfer.</title>
        <authorList>
            <person name="Miyazaki R."/>
            <person name="Bertelli C."/>
            <person name="Falquet L."/>
            <person name="Robinson-Rechavi M."/>
            <person name="Gharib W."/>
            <person name="Roy S."/>
            <person name="Van der Meer J.R."/>
        </authorList>
    </citation>
    <scope>NUCLEOTIDE SEQUENCE [LARGE SCALE GENOMIC DNA]</scope>
    <source>
        <strain evidence="3 4">B13</strain>
    </source>
</reference>
<protein>
    <submittedName>
        <fullName evidence="3">Uncharacterized protein</fullName>
    </submittedName>
</protein>
<dbReference type="PATRIC" id="fig|1301098.3.peg.3268"/>
<evidence type="ECO:0000313" key="3">
    <source>
        <dbReference type="EMBL" id="CDF84936.1"/>
    </source>
</evidence>
<dbReference type="eggNOG" id="COG0823">
    <property type="taxonomic scope" value="Bacteria"/>
</dbReference>
<organism evidence="3 4">
    <name type="scientific">Pseudomonas knackmussii (strain DSM 6978 / CCUG 54928 / LMG 23759 / B13)</name>
    <dbReference type="NCBI Taxonomy" id="1301098"/>
    <lineage>
        <taxon>Bacteria</taxon>
        <taxon>Pseudomonadati</taxon>
        <taxon>Pseudomonadota</taxon>
        <taxon>Gammaproteobacteria</taxon>
        <taxon>Pseudomonadales</taxon>
        <taxon>Pseudomonadaceae</taxon>
        <taxon>Pseudomonas</taxon>
    </lineage>
</organism>
<dbReference type="KEGG" id="pkc:PKB_3247"/>
<name>A0A024HJ70_PSEKB</name>
<reference evidence="3 4" key="1">
    <citation type="submission" date="2013-03" db="EMBL/GenBank/DDBJ databases">
        <authorList>
            <person name="Linke B."/>
        </authorList>
    </citation>
    <scope>NUCLEOTIDE SEQUENCE [LARGE SCALE GENOMIC DNA]</scope>
    <source>
        <strain evidence="3 4">B13</strain>
    </source>
</reference>
<dbReference type="STRING" id="1301098.PKB_3247"/>
<accession>A0A024HJ70</accession>
<sequence length="344" mass="37376">MSARTILSILKSRPAAAAFGLVALALTTQAQVHAERIAPNPGSANSVWMVKNAGAPINTEYHDGWATITGDGLTLYFSSNRPGGVAPANAEDGWYMGKDGTPTRYSVYVSHRATRSSPWGDPKLLPRGVNSGYADHSALQSDDGHWLFFASDRPGGCGGLDLYASYRRNIRDDMAWEQPVNLGCENDGGPNSSGIDSCPNYDGKANIYFTSAKDANPVNLDFKVTRFDRLTRKAGAARILPNSIPDMDGHIDPKHRYVWAIYPDGVGGSDIWQFEAGANARDPSQWKKPIKPLPSLINTKYEDQMPAVTGDGEILTFVSDRPGGKGGLDIYEVVRAREDRRTAK</sequence>
<dbReference type="AlphaFoldDB" id="A0A024HJ70"/>
<dbReference type="EMBL" id="HG322950">
    <property type="protein sequence ID" value="CDF84936.1"/>
    <property type="molecule type" value="Genomic_DNA"/>
</dbReference>
<keyword evidence="1" id="KW-0732">Signal</keyword>
<keyword evidence="4" id="KW-1185">Reference proteome</keyword>
<dbReference type="Proteomes" id="UP000025241">
    <property type="component" value="Chromosome I"/>
</dbReference>
<dbReference type="InterPro" id="IPR011659">
    <property type="entry name" value="WD40"/>
</dbReference>
<dbReference type="SUPFAM" id="SSF82171">
    <property type="entry name" value="DPP6 N-terminal domain-like"/>
    <property type="match status" value="1"/>
</dbReference>
<evidence type="ECO:0000256" key="1">
    <source>
        <dbReference type="SAM" id="SignalP"/>
    </source>
</evidence>
<dbReference type="KEGG" id="pkc:PKB_3595"/>